<keyword evidence="1" id="KW-0472">Membrane</keyword>
<feature type="transmembrane region" description="Helical" evidence="1">
    <location>
        <begin position="49"/>
        <end position="73"/>
    </location>
</feature>
<sequence length="265" mass="30883">MPIPVVGYILHTPKTLIIAFFSFLFIGLLMPFFWYLVQKEEYDGLSKKLKAIVHIVLWLGFMPVISAYIWYYLPWISLGGTFLTIGIVLGMALHIIFITWLVHLISRWYQWIRDTQSPFIKLWSSCCFLIGFIPGMAIISLFSLYIMGGTHLDPLTGAYILMVNMWYVLYIKIFIAMITIAVYVFFALTGTKGYRAIRVIFTALFWLTFMFIPMVVSIRIPWEGGWRTYFDPSYLAMFPFLSDLWVNALSLWGSKKVTNWIFSIT</sequence>
<feature type="transmembrane region" description="Helical" evidence="1">
    <location>
        <begin position="16"/>
        <end position="37"/>
    </location>
</feature>
<protein>
    <submittedName>
        <fullName evidence="2">Uncharacterized protein</fullName>
    </submittedName>
</protein>
<reference evidence="3" key="1">
    <citation type="submission" date="2016-08" db="EMBL/GenBank/DDBJ databases">
        <authorList>
            <person name="Holder M.E."/>
            <person name="Ajami N.J."/>
            <person name="Petrosino J.F."/>
        </authorList>
    </citation>
    <scope>NUCLEOTIDE SEQUENCE [LARGE SCALE GENOMIC DNA]</scope>
    <source>
        <strain evidence="3">F0677</strain>
    </source>
</reference>
<accession>A0A1B3WE67</accession>
<feature type="transmembrane region" description="Helical" evidence="1">
    <location>
        <begin position="79"/>
        <end position="102"/>
    </location>
</feature>
<keyword evidence="1" id="KW-0812">Transmembrane</keyword>
<feature type="transmembrane region" description="Helical" evidence="1">
    <location>
        <begin position="122"/>
        <end position="147"/>
    </location>
</feature>
<proteinExistence type="predicted"/>
<dbReference type="Proteomes" id="UP000094757">
    <property type="component" value="Chromosome"/>
</dbReference>
<dbReference type="AlphaFoldDB" id="A0A1B3WE67"/>
<dbReference type="EMBL" id="CP017037">
    <property type="protein sequence ID" value="AOH39262.1"/>
    <property type="molecule type" value="Genomic_DNA"/>
</dbReference>
<feature type="transmembrane region" description="Helical" evidence="1">
    <location>
        <begin position="234"/>
        <end position="253"/>
    </location>
</feature>
<evidence type="ECO:0000313" key="2">
    <source>
        <dbReference type="EMBL" id="AOH39262.1"/>
    </source>
</evidence>
<organism evidence="2 3">
    <name type="scientific">Dialister pneumosintes</name>
    <dbReference type="NCBI Taxonomy" id="39950"/>
    <lineage>
        <taxon>Bacteria</taxon>
        <taxon>Bacillati</taxon>
        <taxon>Bacillota</taxon>
        <taxon>Negativicutes</taxon>
        <taxon>Veillonellales</taxon>
        <taxon>Veillonellaceae</taxon>
        <taxon>Dialister</taxon>
    </lineage>
</organism>
<gene>
    <name evidence="2" type="ORF">BCB69_04385</name>
</gene>
<evidence type="ECO:0000313" key="3">
    <source>
        <dbReference type="Proteomes" id="UP000094757"/>
    </source>
</evidence>
<feature type="transmembrane region" description="Helical" evidence="1">
    <location>
        <begin position="200"/>
        <end position="222"/>
    </location>
</feature>
<name>A0A1B3WE67_9FIRM</name>
<keyword evidence="1" id="KW-1133">Transmembrane helix</keyword>
<dbReference type="KEGG" id="dpn:BCB69_04385"/>
<feature type="transmembrane region" description="Helical" evidence="1">
    <location>
        <begin position="167"/>
        <end position="188"/>
    </location>
</feature>
<evidence type="ECO:0000256" key="1">
    <source>
        <dbReference type="SAM" id="Phobius"/>
    </source>
</evidence>
<dbReference type="STRING" id="39950.BCB69_04385"/>